<comment type="caution">
    <text evidence="3">The sequence shown here is derived from an EMBL/GenBank/DDBJ whole genome shotgun (WGS) entry which is preliminary data.</text>
</comment>
<sequence length="2002" mass="225333">MADDVFDRIGERLRDRHQQILRSNMMGAVETSPQQQTKVIDISERSGIPEPLIESDLQSYEKEDSWRRINYNRLLKESPGLARWLEQERNAKLASDDLDALEVAEKGLTGIADVGRSAVSGAADQGLGQAMQGAGSAYTHVGESLSNFVPFRDDLEEALAPIAPYVDVGVGLRALGGLVSGVGEDIRPPEERQGFHTEVGEALGQLGAQIGLTVANPAAGAMSFGFVGYQQGLEEARAAGATEDQQIAAATLSGLAVLASEKTGIDILLKRIPPPIRNRGIRFLVDTVLAGGIEAVEEKVEGILQDLIRKGVYDPEHEVNYNFGREEGVALTAAGIVRVMMHGLTKGRTLMNSEERAAERVEQFKEVRDQVTDTETFKRHKESFRTFAQSALEEKDAKVYLDANQATTYFQSVGEDPDTYFQQLGVKDQVREAKTLGGDLVVGLEDFMTVFADSEHFDGLVVEARLNKGDLSYREAVEASQEYAENLQTEAEQVLQQHEEDISFQQSADAVNVAIKEQLIQAGEDPSVADYDAALHRANAVVLSEELGITPQQVYEKFGLKVLGHASQSAPDGANQYSQETGKKPIIKVVGNELGEFDDSEEGVGNLKKAARDVYRKLQKSPAKRDDLGDIKFTGKGWKEFTHTGASLIKWKMMPVLKEIVEKGEYKGESPLKKERKDGIVKFHWIESEVEVEGKLYKVGVDVGEDAEGNKFVNLNQDLDDWRRKYKTPDDAPVIKTGGQGFEGQDEPITLKQSITDGFDGVNITILSQGEGDGNKNNFGTIDLYKDMTKTPSVIRLLEGKDLSTFLHESGHFFFEQRIQLVRAGEASERMQRDMDTLLRWFGVESIDHIDTDQHEQFARGFEVYLREGKAPSTDLQSIFDRFAAWLALVYKTIRGLDVELTDEVRGVMDRMLATQEAIDEAESAARLLPLFESADEAEMTAAEFEAYNSAAVKATAAAKRDLLQKAIEDEKRQRTREWRDTWNAMREEVEEELAQLPVYQVKEFLMHGRALGNRELNVEPMKLSKPILREIYGDAKDAPWRRLPVGRHTVMADDGVHPDVVATLFGYDSGQEMIEAMIDAGSFSVAVKAETQRRMEAEHGNLKDPTKLAEAAIESTHNRDERTSFLEQELRALEKRMGLELTPRQVLKNAAARIVAMKRARDIREGGYMRDHLKAARATEQALAAGDFANAANEKRRQILNIYAWREAKEARKKIDSAQKYFNKFSKPGIRKNLARDYLDQIDQILEAYDFKKSVTNREIDKRKRLLEWIAEQRKEGNEVIVPDNLIEQASRTHYRDLLFEELMALRDYIKNIEHLARFKQRLIIDGQQREFVEVVDELVSTAEENHEIHETPDDYGEGRWKRLKQWGDKFFAAHQKAEFIFHGLDGNEHGGVWWRYLFKPLADSETAEQEKVEAAVTELNEIFAKFDRKERASWYGQKLDIKELGITGNKSTVISLALNWGNLDNRDRIMNGHGWSEAQVQSVLFNDKYMGQREWELVQEIWDHIDSYWSEIAALQKEITGVVPQKVKPANIETPWGVYKGGYYPLKYDTERSFLAFKRDEKQDLRDLYGGNAMRPATRQGHTKERTAGAGQKVKLDLGVVHEHIHQVVHDLTHRRAIHQADRLINNSEVRKAIEGAAGREVHRMLRPWLANIAADQRQFGDPVERAVGHFRHGATIVNMGWKLSTAIVQPLGYLQTLEMLGEKWSMIGLQRFYAHPKKNLEMVFEKSTMMRNRAKTFDRDVRDAINKVKGDKLKDKLEKTFFSHIGFFDLSVSLPSWLGAYEKSLDEGKNEKDAIAFADSIVRMSQSAGGAKDLANVQQGSEYKRMFTMFYSYFSVLYNMLRRRMKVTGQEGPVSTPRAFMSFMYLVVLPAVLSELIAGRGPEDDEDAAFWTAKTVAGYPASTVVGVRDLVNGVFSPYGYNITPVADAFESIVKAGKSSANIVTGEGDEADLKNLTMATGYMFGLPTRQLWTVGDNLEAMMSGEDVNLFEALMIKEVKD</sequence>
<dbReference type="InterPro" id="IPR040738">
    <property type="entry name" value="LPD22"/>
</dbReference>
<evidence type="ECO:0000259" key="1">
    <source>
        <dbReference type="Pfam" id="PF18798"/>
    </source>
</evidence>
<name>A0A9E4N5U9_9GAMM</name>
<evidence type="ECO:0008006" key="5">
    <source>
        <dbReference type="Google" id="ProtNLM"/>
    </source>
</evidence>
<proteinExistence type="predicted"/>
<dbReference type="EMBL" id="JAEPCM010000606">
    <property type="protein sequence ID" value="MCG7948023.1"/>
    <property type="molecule type" value="Genomic_DNA"/>
</dbReference>
<dbReference type="InterPro" id="IPR040824">
    <property type="entry name" value="LPD3"/>
</dbReference>
<accession>A0A9E4N5U9</accession>
<reference evidence="3" key="1">
    <citation type="journal article" date="2021" name="Proc. Natl. Acad. Sci. U.S.A.">
        <title>Global biogeography of chemosynthetic symbionts reveals both localized and globally distributed symbiont groups. .</title>
        <authorList>
            <person name="Osvatic J.T."/>
            <person name="Wilkins L.G.E."/>
            <person name="Leibrecht L."/>
            <person name="Leray M."/>
            <person name="Zauner S."/>
            <person name="Polzin J."/>
            <person name="Camacho Y."/>
            <person name="Gros O."/>
            <person name="van Gils J.A."/>
            <person name="Eisen J.A."/>
            <person name="Petersen J.M."/>
            <person name="Yuen B."/>
        </authorList>
    </citation>
    <scope>NUCLEOTIDE SEQUENCE</scope>
    <source>
        <strain evidence="3">MAGclacostrist064TRANS</strain>
    </source>
</reference>
<dbReference type="Pfam" id="PF18798">
    <property type="entry name" value="LPD3"/>
    <property type="match status" value="1"/>
</dbReference>
<feature type="domain" description="Large polyvalent protein-associated" evidence="1">
    <location>
        <begin position="606"/>
        <end position="712"/>
    </location>
</feature>
<dbReference type="Proteomes" id="UP000886667">
    <property type="component" value="Unassembled WGS sequence"/>
</dbReference>
<organism evidence="3 4">
    <name type="scientific">Candidatus Thiodiazotropha taylori</name>
    <dbReference type="NCBI Taxonomy" id="2792791"/>
    <lineage>
        <taxon>Bacteria</taxon>
        <taxon>Pseudomonadati</taxon>
        <taxon>Pseudomonadota</taxon>
        <taxon>Gammaproteobacteria</taxon>
        <taxon>Chromatiales</taxon>
        <taxon>Sedimenticolaceae</taxon>
        <taxon>Candidatus Thiodiazotropha</taxon>
    </lineage>
</organism>
<evidence type="ECO:0000313" key="4">
    <source>
        <dbReference type="Proteomes" id="UP000886667"/>
    </source>
</evidence>
<gene>
    <name evidence="3" type="ORF">JAZ07_16895</name>
</gene>
<evidence type="ECO:0000259" key="2">
    <source>
        <dbReference type="Pfam" id="PF18834"/>
    </source>
</evidence>
<protein>
    <recommendedName>
        <fullName evidence="5">Large polyvalent protein associated domain-containing protein</fullName>
    </recommendedName>
</protein>
<feature type="domain" description="Large polyvalent protein associated" evidence="2">
    <location>
        <begin position="24"/>
        <end position="109"/>
    </location>
</feature>
<evidence type="ECO:0000313" key="3">
    <source>
        <dbReference type="EMBL" id="MCG7948023.1"/>
    </source>
</evidence>
<dbReference type="Pfam" id="PF18834">
    <property type="entry name" value="LPD22"/>
    <property type="match status" value="1"/>
</dbReference>